<organism evidence="4 5">
    <name type="scientific">Streptomyces monticola</name>
    <dbReference type="NCBI Taxonomy" id="2666263"/>
    <lineage>
        <taxon>Bacteria</taxon>
        <taxon>Bacillati</taxon>
        <taxon>Actinomycetota</taxon>
        <taxon>Actinomycetes</taxon>
        <taxon>Kitasatosporales</taxon>
        <taxon>Streptomycetaceae</taxon>
        <taxon>Streptomyces</taxon>
    </lineage>
</organism>
<dbReference type="RefSeq" id="WP_381835972.1">
    <property type="nucleotide sequence ID" value="NZ_JBHTCF010000014.1"/>
</dbReference>
<evidence type="ECO:0000313" key="5">
    <source>
        <dbReference type="Proteomes" id="UP001596523"/>
    </source>
</evidence>
<feature type="domain" description="Periplasmic binding protein" evidence="3">
    <location>
        <begin position="80"/>
        <end position="334"/>
    </location>
</feature>
<reference evidence="5" key="1">
    <citation type="journal article" date="2019" name="Int. J. Syst. Evol. Microbiol.">
        <title>The Global Catalogue of Microorganisms (GCM) 10K type strain sequencing project: providing services to taxonomists for standard genome sequencing and annotation.</title>
        <authorList>
            <consortium name="The Broad Institute Genomics Platform"/>
            <consortium name="The Broad Institute Genome Sequencing Center for Infectious Disease"/>
            <person name="Wu L."/>
            <person name="Ma J."/>
        </authorList>
    </citation>
    <scope>NUCLEOTIDE SEQUENCE [LARGE SCALE GENOMIC DNA]</scope>
    <source>
        <strain evidence="5">SYNS20</strain>
    </source>
</reference>
<evidence type="ECO:0000256" key="1">
    <source>
        <dbReference type="ARBA" id="ARBA00004196"/>
    </source>
</evidence>
<dbReference type="SUPFAM" id="SSF53822">
    <property type="entry name" value="Periplasmic binding protein-like I"/>
    <property type="match status" value="1"/>
</dbReference>
<accession>A0ABW2JQI9</accession>
<sequence>MRVECAGVAMEKIDPSVEEAVDTLGLHGLARRRLLTGAGLVSASAAATALLSACSSSNKSDNESSGGDAGDFPRTPKWRFVFVNHVTTNPFFTPTQYGAQDACALLGADFQWTGSKDSSVQEMVSAMTSAVSAKADGIAVAVVDKNAFKSPVDKALSAGIPTVSYNADGSKGDPGTGRLCYIGQDLYESGVQMGERIAELMPDGGDAVGFIATPGSLNIQPRIDGASDAIKASGKAIDFTSVASGAELPKELSTIDAYASGHKDLKGMFAVDAGSTEAVGKVMKKYDLKNKGVVAGGFDMNPNTLTAIKEGSLDFTIDQQPYLQGFLTVLYLWMYKLSGGLVIPSTTDTGLLFVTEDTVDPYLTTKTRYEGSSTKQQYVKRSGPIAHT</sequence>
<protein>
    <submittedName>
        <fullName evidence="4">Sugar ABC transporter substrate-binding protein</fullName>
    </submittedName>
</protein>
<dbReference type="Gene3D" id="3.40.50.2300">
    <property type="match status" value="2"/>
</dbReference>
<evidence type="ECO:0000259" key="3">
    <source>
        <dbReference type="Pfam" id="PF13407"/>
    </source>
</evidence>
<keyword evidence="5" id="KW-1185">Reference proteome</keyword>
<proteinExistence type="inferred from homology"/>
<dbReference type="Proteomes" id="UP001596523">
    <property type="component" value="Unassembled WGS sequence"/>
</dbReference>
<comment type="similarity">
    <text evidence="2">Belongs to the bacterial solute-binding protein 2 family.</text>
</comment>
<comment type="caution">
    <text evidence="4">The sequence shown here is derived from an EMBL/GenBank/DDBJ whole genome shotgun (WGS) entry which is preliminary data.</text>
</comment>
<dbReference type="PANTHER" id="PTHR30036">
    <property type="entry name" value="D-XYLOSE-BINDING PERIPLASMIC PROTEIN"/>
    <property type="match status" value="1"/>
</dbReference>
<comment type="subcellular location">
    <subcellularLocation>
        <location evidence="1">Cell envelope</location>
    </subcellularLocation>
</comment>
<evidence type="ECO:0000313" key="4">
    <source>
        <dbReference type="EMBL" id="MFC7308203.1"/>
    </source>
</evidence>
<evidence type="ECO:0000256" key="2">
    <source>
        <dbReference type="ARBA" id="ARBA00007639"/>
    </source>
</evidence>
<name>A0ABW2JQI9_9ACTN</name>
<gene>
    <name evidence="4" type="ORF">ACFQVC_28770</name>
</gene>
<dbReference type="InterPro" id="IPR025997">
    <property type="entry name" value="SBP_2_dom"/>
</dbReference>
<dbReference type="InterPro" id="IPR050555">
    <property type="entry name" value="Bact_Solute-Bind_Prot2"/>
</dbReference>
<dbReference type="InterPro" id="IPR028082">
    <property type="entry name" value="Peripla_BP_I"/>
</dbReference>
<dbReference type="Pfam" id="PF13407">
    <property type="entry name" value="Peripla_BP_4"/>
    <property type="match status" value="1"/>
</dbReference>
<dbReference type="CDD" id="cd19965">
    <property type="entry name" value="PBP1_ABC_sugar_binding-like"/>
    <property type="match status" value="1"/>
</dbReference>
<dbReference type="PANTHER" id="PTHR30036:SF7">
    <property type="entry name" value="ABC TRANSPORTER PERIPLASMIC-BINDING PROTEIN YPHF"/>
    <property type="match status" value="1"/>
</dbReference>
<dbReference type="EMBL" id="JBHTCF010000014">
    <property type="protein sequence ID" value="MFC7308203.1"/>
    <property type="molecule type" value="Genomic_DNA"/>
</dbReference>